<accession>A0ABZ2ZUP9</accession>
<evidence type="ECO:0000256" key="4">
    <source>
        <dbReference type="ARBA" id="ARBA00022989"/>
    </source>
</evidence>
<evidence type="ECO:0000313" key="8">
    <source>
        <dbReference type="Proteomes" id="UP001448858"/>
    </source>
</evidence>
<evidence type="ECO:0000256" key="6">
    <source>
        <dbReference type="SAM" id="Phobius"/>
    </source>
</evidence>
<keyword evidence="4 6" id="KW-1133">Transmembrane helix</keyword>
<proteinExistence type="predicted"/>
<feature type="transmembrane region" description="Helical" evidence="6">
    <location>
        <begin position="36"/>
        <end position="57"/>
    </location>
</feature>
<protein>
    <submittedName>
        <fullName evidence="7">ABC transporter permease</fullName>
    </submittedName>
</protein>
<evidence type="ECO:0000256" key="2">
    <source>
        <dbReference type="ARBA" id="ARBA00022475"/>
    </source>
</evidence>
<dbReference type="InterPro" id="IPR001851">
    <property type="entry name" value="ABC_transp_permease"/>
</dbReference>
<keyword evidence="5 6" id="KW-0472">Membrane</keyword>
<name>A0ABZ2ZUP9_9MICC</name>
<dbReference type="PANTHER" id="PTHR32196:SF72">
    <property type="entry name" value="RIBOSE IMPORT PERMEASE PROTEIN RBSC"/>
    <property type="match status" value="1"/>
</dbReference>
<keyword evidence="3 6" id="KW-0812">Transmembrane</keyword>
<dbReference type="Proteomes" id="UP001448858">
    <property type="component" value="Chromosome"/>
</dbReference>
<feature type="transmembrane region" description="Helical" evidence="6">
    <location>
        <begin position="236"/>
        <end position="257"/>
    </location>
</feature>
<feature type="transmembrane region" description="Helical" evidence="6">
    <location>
        <begin position="145"/>
        <end position="167"/>
    </location>
</feature>
<evidence type="ECO:0000256" key="3">
    <source>
        <dbReference type="ARBA" id="ARBA00022692"/>
    </source>
</evidence>
<feature type="transmembrane region" description="Helical" evidence="6">
    <location>
        <begin position="69"/>
        <end position="102"/>
    </location>
</feature>
<feature type="transmembrane region" description="Helical" evidence="6">
    <location>
        <begin position="114"/>
        <end position="138"/>
    </location>
</feature>
<feature type="transmembrane region" description="Helical" evidence="6">
    <location>
        <begin position="187"/>
        <end position="206"/>
    </location>
</feature>
<gene>
    <name evidence="7" type="ORF">AAE021_17380</name>
</gene>
<feature type="transmembrane region" description="Helical" evidence="6">
    <location>
        <begin position="269"/>
        <end position="285"/>
    </location>
</feature>
<feature type="transmembrane region" description="Helical" evidence="6">
    <location>
        <begin position="292"/>
        <end position="312"/>
    </location>
</feature>
<reference evidence="7 8" key="1">
    <citation type="submission" date="2024-04" db="EMBL/GenBank/DDBJ databases">
        <title>Arthrobacter sp. from Plains bison fecal sample.</title>
        <authorList>
            <person name="Ruzzini A."/>
        </authorList>
    </citation>
    <scope>NUCLEOTIDE SEQUENCE [LARGE SCALE GENOMIC DNA]</scope>
    <source>
        <strain evidence="7 8">EINP1</strain>
    </source>
</reference>
<evidence type="ECO:0000256" key="1">
    <source>
        <dbReference type="ARBA" id="ARBA00004651"/>
    </source>
</evidence>
<evidence type="ECO:0000313" key="7">
    <source>
        <dbReference type="EMBL" id="WZP15892.1"/>
    </source>
</evidence>
<dbReference type="Pfam" id="PF02653">
    <property type="entry name" value="BPD_transp_2"/>
    <property type="match status" value="1"/>
</dbReference>
<sequence>MTTSTPRPARVGTVAGAAAPRTRSRILPFPVTSQELVLIGVTAALWVTLGFMTSSFLTPGSIQPLLTSVAPIALIGVGMTVVIITGGIDISVAAALMVTSVVTAKLLVDGGLPLLPAMLVSMALGAALGSLNGLLIAFGRVHAIIITFGTANLFLFLGLRIFGSATVNGIPDTFAFFGRGEAGRTAGVPHSFLITLLVAAAAWWYLRHTPGGRHFYAIGGDKEAARLAGIRVKRRLMIAYSLTGLLVGLAACFTIALGTSTLDQSVGTGRELAVIAAVVIGGTSIMGGRGSVLGTVLGALLVQTVASGVTQLGWPSQLGDLFVGLFIVIAVGADILRERARRKL</sequence>
<feature type="transmembrane region" description="Helical" evidence="6">
    <location>
        <begin position="318"/>
        <end position="336"/>
    </location>
</feature>
<comment type="subcellular location">
    <subcellularLocation>
        <location evidence="1">Cell membrane</location>
        <topology evidence="1">Multi-pass membrane protein</topology>
    </subcellularLocation>
</comment>
<keyword evidence="8" id="KW-1185">Reference proteome</keyword>
<dbReference type="EMBL" id="CP151657">
    <property type="protein sequence ID" value="WZP15892.1"/>
    <property type="molecule type" value="Genomic_DNA"/>
</dbReference>
<dbReference type="PANTHER" id="PTHR32196">
    <property type="entry name" value="ABC TRANSPORTER PERMEASE PROTEIN YPHD-RELATED-RELATED"/>
    <property type="match status" value="1"/>
</dbReference>
<evidence type="ECO:0000256" key="5">
    <source>
        <dbReference type="ARBA" id="ARBA00023136"/>
    </source>
</evidence>
<organism evidence="7 8">
    <name type="scientific">Arthrobacter citreus</name>
    <dbReference type="NCBI Taxonomy" id="1670"/>
    <lineage>
        <taxon>Bacteria</taxon>
        <taxon>Bacillati</taxon>
        <taxon>Actinomycetota</taxon>
        <taxon>Actinomycetes</taxon>
        <taxon>Micrococcales</taxon>
        <taxon>Micrococcaceae</taxon>
        <taxon>Arthrobacter</taxon>
    </lineage>
</organism>
<dbReference type="CDD" id="cd06579">
    <property type="entry name" value="TM_PBP1_transp_AraH_like"/>
    <property type="match status" value="1"/>
</dbReference>
<dbReference type="RefSeq" id="WP_342023544.1">
    <property type="nucleotide sequence ID" value="NZ_CP151657.1"/>
</dbReference>
<keyword evidence="2" id="KW-1003">Cell membrane</keyword>